<gene>
    <name evidence="1" type="ORF">J2S10_004385</name>
</gene>
<evidence type="ECO:0000313" key="2">
    <source>
        <dbReference type="Proteomes" id="UP001224122"/>
    </source>
</evidence>
<dbReference type="EMBL" id="JAUSTW010000008">
    <property type="protein sequence ID" value="MDQ0201179.1"/>
    <property type="molecule type" value="Genomic_DNA"/>
</dbReference>
<proteinExistence type="predicted"/>
<comment type="caution">
    <text evidence="1">The sequence shown here is derived from an EMBL/GenBank/DDBJ whole genome shotgun (WGS) entry which is preliminary data.</text>
</comment>
<evidence type="ECO:0000313" key="1">
    <source>
        <dbReference type="EMBL" id="MDQ0201179.1"/>
    </source>
</evidence>
<dbReference type="RefSeq" id="WP_307412264.1">
    <property type="nucleotide sequence ID" value="NZ_JAUSTW010000008.1"/>
</dbReference>
<evidence type="ECO:0008006" key="3">
    <source>
        <dbReference type="Google" id="ProtNLM"/>
    </source>
</evidence>
<organism evidence="1 2">
    <name type="scientific">Neobacillus ginsengisoli</name>
    <dbReference type="NCBI Taxonomy" id="904295"/>
    <lineage>
        <taxon>Bacteria</taxon>
        <taxon>Bacillati</taxon>
        <taxon>Bacillota</taxon>
        <taxon>Bacilli</taxon>
        <taxon>Bacillales</taxon>
        <taxon>Bacillaceae</taxon>
        <taxon>Neobacillus</taxon>
    </lineage>
</organism>
<keyword evidence="2" id="KW-1185">Reference proteome</keyword>
<sequence length="58" mass="6667">MGKESNCNLDGINKDVLKQMELKRREIISNISDLPPSKKEIAIKNLDRLIILLNKPHQ</sequence>
<dbReference type="Proteomes" id="UP001224122">
    <property type="component" value="Unassembled WGS sequence"/>
</dbReference>
<accession>A0ABT9Y207</accession>
<protein>
    <recommendedName>
        <fullName evidence="3">Aspartyl-phosphate phosphatase Spo0E family protein</fullName>
    </recommendedName>
</protein>
<name>A0ABT9Y207_9BACI</name>
<reference evidence="1 2" key="1">
    <citation type="submission" date="2023-07" db="EMBL/GenBank/DDBJ databases">
        <title>Genomic Encyclopedia of Type Strains, Phase IV (KMG-IV): sequencing the most valuable type-strain genomes for metagenomic binning, comparative biology and taxonomic classification.</title>
        <authorList>
            <person name="Goeker M."/>
        </authorList>
    </citation>
    <scope>NUCLEOTIDE SEQUENCE [LARGE SCALE GENOMIC DNA]</scope>
    <source>
        <strain evidence="1 2">DSM 27594</strain>
    </source>
</reference>